<organism evidence="2 3">
    <name type="scientific">Cytospora leucostoma</name>
    <dbReference type="NCBI Taxonomy" id="1230097"/>
    <lineage>
        <taxon>Eukaryota</taxon>
        <taxon>Fungi</taxon>
        <taxon>Dikarya</taxon>
        <taxon>Ascomycota</taxon>
        <taxon>Pezizomycotina</taxon>
        <taxon>Sordariomycetes</taxon>
        <taxon>Sordariomycetidae</taxon>
        <taxon>Diaporthales</taxon>
        <taxon>Cytosporaceae</taxon>
        <taxon>Cytospora</taxon>
    </lineage>
</organism>
<evidence type="ECO:0000313" key="2">
    <source>
        <dbReference type="EMBL" id="ROW08149.1"/>
    </source>
</evidence>
<dbReference type="AlphaFoldDB" id="A0A423WX90"/>
<keyword evidence="3" id="KW-1185">Reference proteome</keyword>
<dbReference type="Proteomes" id="UP000285146">
    <property type="component" value="Unassembled WGS sequence"/>
</dbReference>
<dbReference type="InterPro" id="IPR023346">
    <property type="entry name" value="Lysozyme-like_dom_sf"/>
</dbReference>
<evidence type="ECO:0000256" key="1">
    <source>
        <dbReference type="SAM" id="SignalP"/>
    </source>
</evidence>
<reference evidence="2 3" key="1">
    <citation type="submission" date="2015-09" db="EMBL/GenBank/DDBJ databases">
        <title>Host preference determinants of Valsa canker pathogens revealed by comparative genomics.</title>
        <authorList>
            <person name="Yin Z."/>
            <person name="Huang L."/>
        </authorList>
    </citation>
    <scope>NUCLEOTIDE SEQUENCE [LARGE SCALE GENOMIC DNA]</scope>
    <source>
        <strain evidence="2 3">SXYLt</strain>
    </source>
</reference>
<dbReference type="OrthoDB" id="1193027at2759"/>
<dbReference type="EMBL" id="LKEB01000035">
    <property type="protein sequence ID" value="ROW08149.1"/>
    <property type="molecule type" value="Genomic_DNA"/>
</dbReference>
<evidence type="ECO:0008006" key="4">
    <source>
        <dbReference type="Google" id="ProtNLM"/>
    </source>
</evidence>
<feature type="signal peptide" evidence="1">
    <location>
        <begin position="1"/>
        <end position="20"/>
    </location>
</feature>
<name>A0A423WX90_9PEZI</name>
<dbReference type="InParanoid" id="A0A423WX90"/>
<keyword evidence="1" id="KW-0732">Signal</keyword>
<gene>
    <name evidence="2" type="ORF">VPNG_06880</name>
</gene>
<comment type="caution">
    <text evidence="2">The sequence shown here is derived from an EMBL/GenBank/DDBJ whole genome shotgun (WGS) entry which is preliminary data.</text>
</comment>
<accession>A0A423WX90</accession>
<proteinExistence type="predicted"/>
<dbReference type="Gene3D" id="1.10.530.10">
    <property type="match status" value="1"/>
</dbReference>
<sequence>MDINNIFFFLLALCLQIVSAAPSALSALNIKRSPDPLPNNALTSAFLGSSAPIFYRGPRENFPAMDTWMSFGDMFNVNTASMVAAGSTWDDVGRMRVAIQDAAAAFGVDERVILGIIMEESTGYVGVITTWNVDGQATAGLMQASGCPGYPGQTNLPQADISSMVNCGTQHYQQNLQHWSNLGPAQAVYPALREYNSGSVDINDLSVAPNGAGNSFYVSDISQRFQGWTN</sequence>
<protein>
    <recommendedName>
        <fullName evidence="4">Transglycosylase SLT domain-containing protein</fullName>
    </recommendedName>
</protein>
<dbReference type="SUPFAM" id="SSF53955">
    <property type="entry name" value="Lysozyme-like"/>
    <property type="match status" value="1"/>
</dbReference>
<evidence type="ECO:0000313" key="3">
    <source>
        <dbReference type="Proteomes" id="UP000285146"/>
    </source>
</evidence>
<feature type="chain" id="PRO_5019523375" description="Transglycosylase SLT domain-containing protein" evidence="1">
    <location>
        <begin position="21"/>
        <end position="230"/>
    </location>
</feature>